<proteinExistence type="predicted"/>
<dbReference type="Proteomes" id="UP001596434">
    <property type="component" value="Unassembled WGS sequence"/>
</dbReference>
<keyword evidence="2" id="KW-1185">Reference proteome</keyword>
<dbReference type="InterPro" id="IPR043867">
    <property type="entry name" value="DUF5827"/>
</dbReference>
<protein>
    <submittedName>
        <fullName evidence="1">DUF5827 family protein</fullName>
    </submittedName>
</protein>
<name>A0ABD5ZZJ7_9EURY</name>
<gene>
    <name evidence="1" type="ORF">ACFQKE_12445</name>
</gene>
<dbReference type="GeneID" id="96954473"/>
<dbReference type="EMBL" id="JBHTAT010000001">
    <property type="protein sequence ID" value="MFC7256092.1"/>
    <property type="molecule type" value="Genomic_DNA"/>
</dbReference>
<reference evidence="1 2" key="1">
    <citation type="journal article" date="2019" name="Int. J. Syst. Evol. Microbiol.">
        <title>The Global Catalogue of Microorganisms (GCM) 10K type strain sequencing project: providing services to taxonomists for standard genome sequencing and annotation.</title>
        <authorList>
            <consortium name="The Broad Institute Genomics Platform"/>
            <consortium name="The Broad Institute Genome Sequencing Center for Infectious Disease"/>
            <person name="Wu L."/>
            <person name="Ma J."/>
        </authorList>
    </citation>
    <scope>NUCLEOTIDE SEQUENCE [LARGE SCALE GENOMIC DNA]</scope>
    <source>
        <strain evidence="1 2">GX21</strain>
    </source>
</reference>
<organism evidence="1 2">
    <name type="scientific">Haloplanus litoreus</name>
    <dbReference type="NCBI Taxonomy" id="767515"/>
    <lineage>
        <taxon>Archaea</taxon>
        <taxon>Methanobacteriati</taxon>
        <taxon>Methanobacteriota</taxon>
        <taxon>Stenosarchaea group</taxon>
        <taxon>Halobacteria</taxon>
        <taxon>Halobacteriales</taxon>
        <taxon>Haloferacaceae</taxon>
        <taxon>Haloplanus</taxon>
    </lineage>
</organism>
<dbReference type="Pfam" id="PF19145">
    <property type="entry name" value="DUF5827"/>
    <property type="match status" value="1"/>
</dbReference>
<evidence type="ECO:0000313" key="1">
    <source>
        <dbReference type="EMBL" id="MFC7256092.1"/>
    </source>
</evidence>
<comment type="caution">
    <text evidence="1">The sequence shown here is derived from an EMBL/GenBank/DDBJ whole genome shotgun (WGS) entry which is preliminary data.</text>
</comment>
<dbReference type="RefSeq" id="WP_379704604.1">
    <property type="nucleotide sequence ID" value="NZ_JBHTAT010000001.1"/>
</dbReference>
<accession>A0ABD5ZZJ7</accession>
<sequence>MPRPKDAFDGIYPCEFYTPEELLDRDQMYTIREIARLLQGLDPEADVDEGTEAVLVDWAVPWVMVNAADLVIGEPPTDEDPGYYGLRTDGDD</sequence>
<dbReference type="AlphaFoldDB" id="A0ABD5ZZJ7"/>
<evidence type="ECO:0000313" key="2">
    <source>
        <dbReference type="Proteomes" id="UP001596434"/>
    </source>
</evidence>